<dbReference type="Gene3D" id="3.30.70.120">
    <property type="match status" value="1"/>
</dbReference>
<dbReference type="InterPro" id="IPR015867">
    <property type="entry name" value="N-reg_PII/ATP_PRibTrfase_C"/>
</dbReference>
<reference evidence="1 2" key="1">
    <citation type="submission" date="2023-06" db="EMBL/GenBank/DDBJ databases">
        <title>Draft genome sequence of Novosphingobium sp. strain IK01.</title>
        <authorList>
            <person name="Hatamoto M."/>
            <person name="Ikarashi T."/>
            <person name="Yamaguchi T."/>
        </authorList>
    </citation>
    <scope>NUCLEOTIDE SEQUENCE [LARGE SCALE GENOMIC DNA]</scope>
    <source>
        <strain evidence="1 2">IK01</strain>
    </source>
</reference>
<dbReference type="EMBL" id="BTFW01000001">
    <property type="protein sequence ID" value="GMM61817.1"/>
    <property type="molecule type" value="Genomic_DNA"/>
</dbReference>
<protein>
    <recommendedName>
        <fullName evidence="3">DUF3240 domain-containing protein</fullName>
    </recommendedName>
</protein>
<name>A0ABQ6P976_9SPHN</name>
<evidence type="ECO:0000313" key="2">
    <source>
        <dbReference type="Proteomes" id="UP001187221"/>
    </source>
</evidence>
<sequence>MPDTTAPALLVSFACALADAEPLALALREACPGPIHWREERVLGHDYGDADTGELVEGLLRRAVLDLIAPADQLDRLVETARSARCRAPVRWHAVPVHSRGRIA</sequence>
<accession>A0ABQ6P976</accession>
<dbReference type="Pfam" id="PF11582">
    <property type="entry name" value="DUF3240"/>
    <property type="match status" value="1"/>
</dbReference>
<comment type="caution">
    <text evidence="1">The sequence shown here is derived from an EMBL/GenBank/DDBJ whole genome shotgun (WGS) entry which is preliminary data.</text>
</comment>
<evidence type="ECO:0000313" key="1">
    <source>
        <dbReference type="EMBL" id="GMM61817.1"/>
    </source>
</evidence>
<proteinExistence type="predicted"/>
<evidence type="ECO:0008006" key="3">
    <source>
        <dbReference type="Google" id="ProtNLM"/>
    </source>
</evidence>
<dbReference type="InterPro" id="IPR021634">
    <property type="entry name" value="DUF3240"/>
</dbReference>
<dbReference type="Proteomes" id="UP001187221">
    <property type="component" value="Unassembled WGS sequence"/>
</dbReference>
<dbReference type="RefSeq" id="WP_317975466.1">
    <property type="nucleotide sequence ID" value="NZ_BTFW01000001.1"/>
</dbReference>
<organism evidence="1 2">
    <name type="scientific">Novosphingobium pituita</name>
    <dbReference type="NCBI Taxonomy" id="3056842"/>
    <lineage>
        <taxon>Bacteria</taxon>
        <taxon>Pseudomonadati</taxon>
        <taxon>Pseudomonadota</taxon>
        <taxon>Alphaproteobacteria</taxon>
        <taxon>Sphingomonadales</taxon>
        <taxon>Sphingomonadaceae</taxon>
        <taxon>Novosphingobium</taxon>
    </lineage>
</organism>
<keyword evidence="2" id="KW-1185">Reference proteome</keyword>
<gene>
    <name evidence="1" type="ORF">NUTIK01_25940</name>
</gene>